<dbReference type="Pfam" id="PF09175">
    <property type="entry name" value="Vit_b-sht_shell"/>
    <property type="match status" value="1"/>
</dbReference>
<dbReference type="FunFam" id="2.30.230.10:FF:000002">
    <property type="entry name" value="Vitellogenin 7"/>
    <property type="match status" value="1"/>
</dbReference>
<dbReference type="InterPro" id="IPR001747">
    <property type="entry name" value="Vitellogenin_N"/>
</dbReference>
<evidence type="ECO:0000256" key="1">
    <source>
        <dbReference type="ARBA" id="ARBA00022553"/>
    </source>
</evidence>
<keyword evidence="4 6" id="KW-1015">Disulfide bond</keyword>
<keyword evidence="5" id="KW-0325">Glycoprotein</keyword>
<evidence type="ECO:0000256" key="3">
    <source>
        <dbReference type="ARBA" id="ARBA00022761"/>
    </source>
</evidence>
<dbReference type="FunFam" id="2.20.90.10:FF:000001">
    <property type="entry name" value="Vitellogenin 7"/>
    <property type="match status" value="1"/>
</dbReference>
<comment type="caution">
    <text evidence="6">Lacks conserved residue(s) required for the propagation of feature annotation.</text>
</comment>
<protein>
    <recommendedName>
        <fullName evidence="8">Vitellogenin domain-containing protein</fullName>
    </recommendedName>
</protein>
<dbReference type="PANTHER" id="PTHR23345">
    <property type="entry name" value="VITELLOGENIN-RELATED"/>
    <property type="match status" value="1"/>
</dbReference>
<evidence type="ECO:0000256" key="7">
    <source>
        <dbReference type="SAM" id="SignalP"/>
    </source>
</evidence>
<dbReference type="Ensembl" id="ENSSANT00000040798.1">
    <property type="protein sequence ID" value="ENSSANP00000038335.1"/>
    <property type="gene ID" value="ENSSANG00000019289.1"/>
</dbReference>
<feature type="disulfide bond" evidence="6">
    <location>
        <begin position="155"/>
        <end position="181"/>
    </location>
</feature>
<feature type="disulfide bond" evidence="6">
    <location>
        <begin position="197"/>
        <end position="200"/>
    </location>
</feature>
<feature type="signal peptide" evidence="7">
    <location>
        <begin position="1"/>
        <end position="18"/>
    </location>
</feature>
<dbReference type="PANTHER" id="PTHR23345:SF9">
    <property type="entry name" value="VITELLOGENIN-RELATED"/>
    <property type="match status" value="1"/>
</dbReference>
<evidence type="ECO:0000256" key="2">
    <source>
        <dbReference type="ARBA" id="ARBA00022729"/>
    </source>
</evidence>
<keyword evidence="10" id="KW-1185">Reference proteome</keyword>
<organism evidence="9 10">
    <name type="scientific">Sinocyclocheilus anshuiensis</name>
    <dbReference type="NCBI Taxonomy" id="1608454"/>
    <lineage>
        <taxon>Eukaryota</taxon>
        <taxon>Metazoa</taxon>
        <taxon>Chordata</taxon>
        <taxon>Craniata</taxon>
        <taxon>Vertebrata</taxon>
        <taxon>Euteleostomi</taxon>
        <taxon>Actinopterygii</taxon>
        <taxon>Neopterygii</taxon>
        <taxon>Teleostei</taxon>
        <taxon>Ostariophysi</taxon>
        <taxon>Cypriniformes</taxon>
        <taxon>Cyprinidae</taxon>
        <taxon>Cyprininae</taxon>
        <taxon>Sinocyclocheilus</taxon>
    </lineage>
</organism>
<name>A0A671MXP2_9TELE</name>
<evidence type="ECO:0000259" key="8">
    <source>
        <dbReference type="PROSITE" id="PS51211"/>
    </source>
</evidence>
<feature type="chain" id="PRO_5025587220" description="Vitellogenin domain-containing protein" evidence="7">
    <location>
        <begin position="19"/>
        <end position="1041"/>
    </location>
</feature>
<dbReference type="SMART" id="SM00638">
    <property type="entry name" value="LPD_N"/>
    <property type="match status" value="1"/>
</dbReference>
<dbReference type="Pfam" id="PF01347">
    <property type="entry name" value="Vitellogenin_N"/>
    <property type="match status" value="1"/>
</dbReference>
<dbReference type="Gene3D" id="2.20.90.10">
    <property type="entry name" value="Vitellinogen, beta-sheet shell domain"/>
    <property type="match status" value="1"/>
</dbReference>
<dbReference type="InterPro" id="IPR015819">
    <property type="entry name" value="Lipid_transp_b-sht_shell"/>
</dbReference>
<feature type="domain" description="Vitellogenin" evidence="8">
    <location>
        <begin position="17"/>
        <end position="612"/>
    </location>
</feature>
<dbReference type="GO" id="GO:0005319">
    <property type="term" value="F:lipid transporter activity"/>
    <property type="evidence" value="ECO:0007669"/>
    <property type="project" value="InterPro"/>
</dbReference>
<reference evidence="9" key="2">
    <citation type="submission" date="2025-09" db="UniProtKB">
        <authorList>
            <consortium name="Ensembl"/>
        </authorList>
    </citation>
    <scope>IDENTIFICATION</scope>
</reference>
<evidence type="ECO:0000256" key="6">
    <source>
        <dbReference type="PROSITE-ProRule" id="PRU00557"/>
    </source>
</evidence>
<dbReference type="Proteomes" id="UP000472260">
    <property type="component" value="Unassembled WGS sequence"/>
</dbReference>
<dbReference type="SMART" id="SM01170">
    <property type="entry name" value="DUF1944"/>
    <property type="match status" value="1"/>
</dbReference>
<dbReference type="InterPro" id="IPR050733">
    <property type="entry name" value="Vitellogenin/Apolipophorin"/>
</dbReference>
<dbReference type="Gene3D" id="1.25.10.20">
    <property type="entry name" value="Vitellinogen, superhelical"/>
    <property type="match status" value="1"/>
</dbReference>
<keyword evidence="1" id="KW-0597">Phosphoprotein</keyword>
<sequence>MRAVVLALTVALVVPEFALDKTYVYKYEALLLGGLPHEGLARAGIKVSSKVLLSAVTEHTFLMKLMDPLLHEYAGIWPKDPFVPATKLTSALAAQLQIPIKFEYTNGVVGKVFAPAGVSPTVMNLQRGILNILQLNLKKTQNIYELQEAGVQGVCRTHYVINEDPKANHIIVTKSKDLSHCQERIIKDIGLAYTERCAECTERVKSLIETATYNYIMKPAAAGVLIAEATVEEVHHFSPLNEIHGAAMMEAKQTLAFVEIEKTPVVPIKADYLARGSLQYEFATEILQTPIQLMKISDAPAQIIEVLKHLVANNVAMVHDDAPLKFVQLIQLLRVATLENIEAIWSQFKDKPVYRRWLLDALPAVGTPVIVKLLKEKFLAGELTIPEFIQALVVALQMVTADLETIQLTASLALHEKIATIPALREVVMLGYGSMIAKHCVAVPTCPAELLGPIHEIAAEAISKNDIPEITLALKVLGNAGHPASLKPIMKLLPGLRTAATSLPLRIQVDAILALRNIAKKEPKLVQPVALQLVLDRALHPEVRMVACIVLFETKPSVALISSLAGALKLETNMHVASFAYSHIKSLTRITAPDMAAVFETLAVVRNIEDPTAERIVPLVPELSLQNSQTSYAGDLSSEMPPEAPVRAAAPFHKTLCLAVPYIEIKGCIEVHSHNAAFIRNDPLFYIIGQHSAHASVARAEGPAVERLELEVQVGPRAAERLLKQISLIDEETPEGKAFLLKLREILENEDKNVRVSSESSSSSRIISSSSSSSMSSSLYVINKYIYLHSHFMYFQTATIMEPFRKFHKDRYMAPHGTSKAVSSGSTASSFEKLQKQAKFLGNAVPPVFAVLARAVRVDHKVLGYQLAAYFDKPNARVQLVVSSIAENDNLKICADGAVLSKHKVTARVAWGPECQQYAVIAKAEAGVLGEFPAARLEVEWERLPIIVTTYAKKLSKHIPMAAFKVGFKLERVSNADKEIELTAALPSQRSLNVIARIPEMTLSRMDIPLPIAVPINPDGTLSIQIDEDILSWIQKHIKEE</sequence>
<dbReference type="SUPFAM" id="SSF48431">
    <property type="entry name" value="Lipovitellin-phosvitin complex, superhelical domain"/>
    <property type="match status" value="1"/>
</dbReference>
<accession>A0A671MXP2</accession>
<evidence type="ECO:0000256" key="5">
    <source>
        <dbReference type="ARBA" id="ARBA00023180"/>
    </source>
</evidence>
<keyword evidence="3" id="KW-0758">Storage protein</keyword>
<dbReference type="PROSITE" id="PS51211">
    <property type="entry name" value="VITELLOGENIN"/>
    <property type="match status" value="1"/>
</dbReference>
<dbReference type="Gene3D" id="2.30.230.10">
    <property type="entry name" value="Lipovitellin, beta-sheet shell regions, chain A"/>
    <property type="match status" value="1"/>
</dbReference>
<dbReference type="FunFam" id="1.25.10.20:FF:000002">
    <property type="entry name" value="Vitellogenin 7"/>
    <property type="match status" value="1"/>
</dbReference>
<dbReference type="GO" id="GO:0071391">
    <property type="term" value="P:cellular response to estrogen stimulus"/>
    <property type="evidence" value="ECO:0007669"/>
    <property type="project" value="TreeGrafter"/>
</dbReference>
<dbReference type="InterPro" id="IPR011030">
    <property type="entry name" value="Lipovitellin_superhlx_dom"/>
</dbReference>
<reference evidence="9" key="1">
    <citation type="submission" date="2025-08" db="UniProtKB">
        <authorList>
            <consortium name="Ensembl"/>
        </authorList>
    </citation>
    <scope>IDENTIFICATION</scope>
</reference>
<dbReference type="InterPro" id="IPR037088">
    <property type="entry name" value="Vitellinogen_b-sht_shell_sf"/>
</dbReference>
<evidence type="ECO:0000313" key="10">
    <source>
        <dbReference type="Proteomes" id="UP000472260"/>
    </source>
</evidence>
<dbReference type="AlphaFoldDB" id="A0A671MXP2"/>
<dbReference type="GO" id="GO:0032355">
    <property type="term" value="P:response to estradiol"/>
    <property type="evidence" value="ECO:0007669"/>
    <property type="project" value="TreeGrafter"/>
</dbReference>
<proteinExistence type="predicted"/>
<dbReference type="SUPFAM" id="SSF56968">
    <property type="entry name" value="Lipovitellin-phosvitin complex, beta-sheet shell regions"/>
    <property type="match status" value="3"/>
</dbReference>
<evidence type="ECO:0000313" key="9">
    <source>
        <dbReference type="Ensembl" id="ENSSANP00000038335.1"/>
    </source>
</evidence>
<dbReference type="InterPro" id="IPR015258">
    <property type="entry name" value="Vitellinogen_b-sht_shell"/>
</dbReference>
<evidence type="ECO:0000256" key="4">
    <source>
        <dbReference type="ARBA" id="ARBA00023157"/>
    </source>
</evidence>
<dbReference type="GO" id="GO:0045735">
    <property type="term" value="F:nutrient reservoir activity"/>
    <property type="evidence" value="ECO:0007669"/>
    <property type="project" value="UniProtKB-KW"/>
</dbReference>
<dbReference type="InterPro" id="IPR015816">
    <property type="entry name" value="Vitellinogen_b-sht_N"/>
</dbReference>
<keyword evidence="2 7" id="KW-0732">Signal</keyword>